<evidence type="ECO:0000313" key="6">
    <source>
        <dbReference type="EMBL" id="RDX02599.1"/>
    </source>
</evidence>
<dbReference type="AlphaFoldDB" id="A0A3D8TUY6"/>
<reference evidence="7" key="1">
    <citation type="submission" date="2015-04" db="EMBL/GenBank/DDBJ databases">
        <authorList>
            <person name="Schardt J."/>
            <person name="Mueller-Herbst S."/>
            <person name="Scherer S."/>
            <person name="Huptas C."/>
        </authorList>
    </citation>
    <scope>NUCLEOTIDE SEQUENCE [LARGE SCALE GENOMIC DNA]</scope>
    <source>
        <strain evidence="7">Kiel-L1</strain>
    </source>
</reference>
<keyword evidence="3" id="KW-0326">Glycosidase</keyword>
<dbReference type="GO" id="GO:0008422">
    <property type="term" value="F:beta-glucosidase activity"/>
    <property type="evidence" value="ECO:0007669"/>
    <property type="project" value="TreeGrafter"/>
</dbReference>
<dbReference type="PANTHER" id="PTHR10353:SF122">
    <property type="entry name" value="6-PHOSPHO-BETA-GLUCOSIDASE ASCB-RELATED"/>
    <property type="match status" value="1"/>
</dbReference>
<gene>
    <name evidence="6" type="ORF">UR08_03585</name>
</gene>
<accession>A0A3D8TUY6</accession>
<dbReference type="FunFam" id="3.20.20.80:FF:000004">
    <property type="entry name" value="Beta-glucosidase 6-phospho-beta-glucosidase"/>
    <property type="match status" value="1"/>
</dbReference>
<dbReference type="RefSeq" id="WP_115752290.1">
    <property type="nucleotide sequence ID" value="NZ_LARY01000001.1"/>
</dbReference>
<dbReference type="InterPro" id="IPR017853">
    <property type="entry name" value="GH"/>
</dbReference>
<organism evidence="6 7">
    <name type="scientific">Listeria kieliensis</name>
    <dbReference type="NCBI Taxonomy" id="1621700"/>
    <lineage>
        <taxon>Bacteria</taxon>
        <taxon>Bacillati</taxon>
        <taxon>Bacillota</taxon>
        <taxon>Bacilli</taxon>
        <taxon>Bacillales</taxon>
        <taxon>Listeriaceae</taxon>
        <taxon>Listeria</taxon>
    </lineage>
</organism>
<dbReference type="EMBL" id="LARY01000001">
    <property type="protein sequence ID" value="RDX02599.1"/>
    <property type="molecule type" value="Genomic_DNA"/>
</dbReference>
<keyword evidence="7" id="KW-1185">Reference proteome</keyword>
<dbReference type="GO" id="GO:0005829">
    <property type="term" value="C:cytosol"/>
    <property type="evidence" value="ECO:0007669"/>
    <property type="project" value="TreeGrafter"/>
</dbReference>
<evidence type="ECO:0000256" key="1">
    <source>
        <dbReference type="ARBA" id="ARBA00010838"/>
    </source>
</evidence>
<comment type="caution">
    <text evidence="6">The sequence shown here is derived from an EMBL/GenBank/DDBJ whole genome shotgun (WGS) entry which is preliminary data.</text>
</comment>
<protein>
    <submittedName>
        <fullName evidence="6">6-phospho-beta-glucosidase</fullName>
    </submittedName>
</protein>
<keyword evidence="2" id="KW-0378">Hydrolase</keyword>
<dbReference type="Gene3D" id="3.20.20.80">
    <property type="entry name" value="Glycosidases"/>
    <property type="match status" value="1"/>
</dbReference>
<sequence>MEQKFPVDFLWGGAIAACQAEGAFQEGGRGLAVSDVSFYDEKLDRKDLSRHRKMTSEDIEKAIQDQGTRYYPKRHGIDFYHHYAEDIALCAEMGFTVFRFSIAWSRVFPTGEETIPNPEALSFYDRVIDEIVRHGMKPLVTLSHFEMPLALTENYNGWQDRRLISFFRHFANTMFERYSDRVKLWVSFNEINAGNFSSFKSTGVVQDRTENYEQAVYQAVHHQFVAAALIKQDLARKAPDNQLGCMIAYFATYPATSKPEDVLAAQMEDELANLYYTDTMIHGRYPHYAKRIWKEKGVQLDILKEDQTVMQNYPPDFLAISYYMSSVAAADLDGAEETEANLRQTLVNPYLESSDWGWQIDPLGLRYSLNHLYGRYQMPLFIVENGLGAEDELTADLQVHDDYRIHYLESHIQAMAEAVEDGVELMGYTTWSALDIISSGTSEMSKRYGFIYVDQDDLGNGSLKRYKKDSFYWYQNWIKGQ</sequence>
<comment type="similarity">
    <text evidence="1 5">Belongs to the glycosyl hydrolase 1 family.</text>
</comment>
<name>A0A3D8TUY6_9LIST</name>
<proteinExistence type="inferred from homology"/>
<evidence type="ECO:0000256" key="2">
    <source>
        <dbReference type="ARBA" id="ARBA00022801"/>
    </source>
</evidence>
<dbReference type="PANTHER" id="PTHR10353">
    <property type="entry name" value="GLYCOSYL HYDROLASE"/>
    <property type="match status" value="1"/>
</dbReference>
<dbReference type="InterPro" id="IPR001360">
    <property type="entry name" value="Glyco_hydro_1"/>
</dbReference>
<feature type="active site" description="Nucleophile" evidence="4">
    <location>
        <position position="384"/>
    </location>
</feature>
<evidence type="ECO:0000256" key="5">
    <source>
        <dbReference type="RuleBase" id="RU003690"/>
    </source>
</evidence>
<dbReference type="Pfam" id="PF00232">
    <property type="entry name" value="Glyco_hydro_1"/>
    <property type="match status" value="1"/>
</dbReference>
<dbReference type="GO" id="GO:0016052">
    <property type="term" value="P:carbohydrate catabolic process"/>
    <property type="evidence" value="ECO:0007669"/>
    <property type="project" value="TreeGrafter"/>
</dbReference>
<dbReference type="SUPFAM" id="SSF51445">
    <property type="entry name" value="(Trans)glycosidases"/>
    <property type="match status" value="1"/>
</dbReference>
<dbReference type="InterPro" id="IPR018120">
    <property type="entry name" value="Glyco_hydro_1_AS"/>
</dbReference>
<dbReference type="Proteomes" id="UP000257055">
    <property type="component" value="Unassembled WGS sequence"/>
</dbReference>
<dbReference type="PROSITE" id="PS00572">
    <property type="entry name" value="GLYCOSYL_HYDROL_F1_1"/>
    <property type="match status" value="1"/>
</dbReference>
<evidence type="ECO:0000256" key="3">
    <source>
        <dbReference type="ARBA" id="ARBA00023295"/>
    </source>
</evidence>
<dbReference type="PRINTS" id="PR00131">
    <property type="entry name" value="GLHYDRLASE1"/>
</dbReference>
<evidence type="ECO:0000313" key="7">
    <source>
        <dbReference type="Proteomes" id="UP000257055"/>
    </source>
</evidence>
<evidence type="ECO:0000256" key="4">
    <source>
        <dbReference type="PROSITE-ProRule" id="PRU10055"/>
    </source>
</evidence>